<accession>A0ABD5R7Y4</accession>
<comment type="caution">
    <text evidence="2">The sequence shown here is derived from an EMBL/GenBank/DDBJ whole genome shotgun (WGS) entry which is preliminary data.</text>
</comment>
<dbReference type="EMBL" id="JBHSKX010000001">
    <property type="protein sequence ID" value="MFC5366040.1"/>
    <property type="molecule type" value="Genomic_DNA"/>
</dbReference>
<keyword evidence="3" id="KW-1185">Reference proteome</keyword>
<feature type="transmembrane region" description="Helical" evidence="1">
    <location>
        <begin position="237"/>
        <end position="256"/>
    </location>
</feature>
<dbReference type="RefSeq" id="WP_227228595.1">
    <property type="nucleotide sequence ID" value="NZ_JAJCVJ010000001.1"/>
</dbReference>
<feature type="transmembrane region" description="Helical" evidence="1">
    <location>
        <begin position="28"/>
        <end position="50"/>
    </location>
</feature>
<feature type="transmembrane region" description="Helical" evidence="1">
    <location>
        <begin position="56"/>
        <end position="77"/>
    </location>
</feature>
<keyword evidence="1" id="KW-0472">Membrane</keyword>
<name>A0ABD5R7Y4_9EURY</name>
<dbReference type="PANTHER" id="PTHR23518:SF2">
    <property type="entry name" value="MAJOR FACILITATOR SUPERFAMILY TRANSPORTER"/>
    <property type="match status" value="1"/>
</dbReference>
<keyword evidence="1" id="KW-0812">Transmembrane</keyword>
<feature type="transmembrane region" description="Helical" evidence="1">
    <location>
        <begin position="289"/>
        <end position="312"/>
    </location>
</feature>
<evidence type="ECO:0000313" key="2">
    <source>
        <dbReference type="EMBL" id="MFC5366040.1"/>
    </source>
</evidence>
<gene>
    <name evidence="2" type="ORF">ACFPJ5_03755</name>
</gene>
<feature type="transmembrane region" description="Helical" evidence="1">
    <location>
        <begin position="211"/>
        <end position="231"/>
    </location>
</feature>
<evidence type="ECO:0008006" key="4">
    <source>
        <dbReference type="Google" id="ProtNLM"/>
    </source>
</evidence>
<feature type="transmembrane region" description="Helical" evidence="1">
    <location>
        <begin position="452"/>
        <end position="469"/>
    </location>
</feature>
<keyword evidence="1" id="KW-1133">Transmembrane helix</keyword>
<feature type="transmembrane region" description="Helical" evidence="1">
    <location>
        <begin position="364"/>
        <end position="382"/>
    </location>
</feature>
<sequence>MGEPETGTKAETAWPTSPRAFLGIDPGVFVLAGATLAFSLAVQVVARFVPEYLNRLGASAETIGLYASFVLLCRTVYPYLAGGDRRRVPGGFGRLNRLDELADRLDHLHDGLGERVRVAVADAVTPHRLLVAVGVLSASGTLLWLVAPQIGDVFPVPAWVAVAVGTGLVLLWGTHGPGLHVGLGDVTTSDPPDVASDSTTAVLTGTTTLRLLGFLGLLAPTTLLFASVAVYLSAFQVLAAVTGAVGFTAVGAFAVLGRGVSRPGLPTASREFPTFDTLRGSLSALNDELWTVLAGNTAVTFAEGMVHVFLIVVVTEYHAVGVTVAGTELPPVAFFGLLVAVETVAGLGAVVAGTRIAAWADPRTVIAGAVLSAALFPLLLIGAPSHPAVLAILFALFGVRFAGVPARAALFDELVEGDGADRVVESCRLTRNLAAVPGGVVGGLLYGIAPEVAFGTATLVGLFGAYQFLQFVRLGREAE</sequence>
<dbReference type="PANTHER" id="PTHR23518">
    <property type="entry name" value="C-METHYLTRANSFERASE"/>
    <property type="match status" value="1"/>
</dbReference>
<feature type="transmembrane region" description="Helical" evidence="1">
    <location>
        <begin position="129"/>
        <end position="147"/>
    </location>
</feature>
<dbReference type="AlphaFoldDB" id="A0ABD5R7Y4"/>
<protein>
    <recommendedName>
        <fullName evidence="4">Major Facilitator Superfamily protein</fullName>
    </recommendedName>
</protein>
<dbReference type="Proteomes" id="UP001596201">
    <property type="component" value="Unassembled WGS sequence"/>
</dbReference>
<proteinExistence type="predicted"/>
<feature type="transmembrane region" description="Helical" evidence="1">
    <location>
        <begin position="388"/>
        <end position="408"/>
    </location>
</feature>
<reference evidence="2 3" key="1">
    <citation type="journal article" date="2019" name="Int. J. Syst. Evol. Microbiol.">
        <title>The Global Catalogue of Microorganisms (GCM) 10K type strain sequencing project: providing services to taxonomists for standard genome sequencing and annotation.</title>
        <authorList>
            <consortium name="The Broad Institute Genomics Platform"/>
            <consortium name="The Broad Institute Genome Sequencing Center for Infectious Disease"/>
            <person name="Wu L."/>
            <person name="Ma J."/>
        </authorList>
    </citation>
    <scope>NUCLEOTIDE SEQUENCE [LARGE SCALE GENOMIC DNA]</scope>
    <source>
        <strain evidence="2 3">CGMCC 1.12237</strain>
    </source>
</reference>
<feature type="transmembrane region" description="Helical" evidence="1">
    <location>
        <begin position="153"/>
        <end position="173"/>
    </location>
</feature>
<feature type="transmembrane region" description="Helical" evidence="1">
    <location>
        <begin position="332"/>
        <end position="352"/>
    </location>
</feature>
<evidence type="ECO:0000256" key="1">
    <source>
        <dbReference type="SAM" id="Phobius"/>
    </source>
</evidence>
<organism evidence="2 3">
    <name type="scientific">Salinirubrum litoreum</name>
    <dbReference type="NCBI Taxonomy" id="1126234"/>
    <lineage>
        <taxon>Archaea</taxon>
        <taxon>Methanobacteriati</taxon>
        <taxon>Methanobacteriota</taxon>
        <taxon>Stenosarchaea group</taxon>
        <taxon>Halobacteria</taxon>
        <taxon>Halobacteriales</taxon>
        <taxon>Haloferacaceae</taxon>
        <taxon>Salinirubrum</taxon>
    </lineage>
</organism>
<evidence type="ECO:0000313" key="3">
    <source>
        <dbReference type="Proteomes" id="UP001596201"/>
    </source>
</evidence>